<feature type="compositionally biased region" description="Acidic residues" evidence="1">
    <location>
        <begin position="148"/>
        <end position="161"/>
    </location>
</feature>
<reference evidence="3 4" key="1">
    <citation type="submission" date="2015-10" db="EMBL/GenBank/DDBJ databases">
        <title>Full genome of DAOMC 229536 Phialocephala scopiformis, a fungal endophyte of spruce producing the potent anti-insectan compound rugulosin.</title>
        <authorList>
            <consortium name="DOE Joint Genome Institute"/>
            <person name="Walker A.K."/>
            <person name="Frasz S.L."/>
            <person name="Seifert K.A."/>
            <person name="Miller J.D."/>
            <person name="Mondo S.J."/>
            <person name="Labutti K."/>
            <person name="Lipzen A."/>
            <person name="Dockter R."/>
            <person name="Kennedy M."/>
            <person name="Grigoriev I.V."/>
            <person name="Spatafora J.W."/>
        </authorList>
    </citation>
    <scope>NUCLEOTIDE SEQUENCE [LARGE SCALE GENOMIC DNA]</scope>
    <source>
        <strain evidence="3 4">CBS 120377</strain>
    </source>
</reference>
<feature type="region of interest" description="Disordered" evidence="1">
    <location>
        <begin position="126"/>
        <end position="216"/>
    </location>
</feature>
<dbReference type="InParanoid" id="A0A194XLD9"/>
<feature type="chain" id="PRO_5008268416" evidence="2">
    <location>
        <begin position="21"/>
        <end position="216"/>
    </location>
</feature>
<evidence type="ECO:0000256" key="1">
    <source>
        <dbReference type="SAM" id="MobiDB-lite"/>
    </source>
</evidence>
<organism evidence="3 4">
    <name type="scientific">Mollisia scopiformis</name>
    <name type="common">Conifer needle endophyte fungus</name>
    <name type="synonym">Phialocephala scopiformis</name>
    <dbReference type="NCBI Taxonomy" id="149040"/>
    <lineage>
        <taxon>Eukaryota</taxon>
        <taxon>Fungi</taxon>
        <taxon>Dikarya</taxon>
        <taxon>Ascomycota</taxon>
        <taxon>Pezizomycotina</taxon>
        <taxon>Leotiomycetes</taxon>
        <taxon>Helotiales</taxon>
        <taxon>Mollisiaceae</taxon>
        <taxon>Mollisia</taxon>
    </lineage>
</organism>
<evidence type="ECO:0000313" key="3">
    <source>
        <dbReference type="EMBL" id="KUJ20946.1"/>
    </source>
</evidence>
<accession>A0A194XLD9</accession>
<name>A0A194XLD9_MOLSC</name>
<feature type="compositionally biased region" description="Acidic residues" evidence="1">
    <location>
        <begin position="176"/>
        <end position="187"/>
    </location>
</feature>
<evidence type="ECO:0000256" key="2">
    <source>
        <dbReference type="SAM" id="SignalP"/>
    </source>
</evidence>
<dbReference type="GeneID" id="28829133"/>
<dbReference type="EMBL" id="KQ947408">
    <property type="protein sequence ID" value="KUJ20946.1"/>
    <property type="molecule type" value="Genomic_DNA"/>
</dbReference>
<dbReference type="Proteomes" id="UP000070700">
    <property type="component" value="Unassembled WGS sequence"/>
</dbReference>
<feature type="signal peptide" evidence="2">
    <location>
        <begin position="1"/>
        <end position="20"/>
    </location>
</feature>
<proteinExistence type="predicted"/>
<dbReference type="AlphaFoldDB" id="A0A194XLD9"/>
<dbReference type="OrthoDB" id="3538999at2759"/>
<gene>
    <name evidence="3" type="ORF">LY89DRAFT_729759</name>
</gene>
<dbReference type="KEGG" id="psco:LY89DRAFT_729759"/>
<evidence type="ECO:0000313" key="4">
    <source>
        <dbReference type="Proteomes" id="UP000070700"/>
    </source>
</evidence>
<sequence>MRASTASMILAFCAMVAVQGAPVSSDSAIVARDNNFEYDAAGNEIEKRGTHDFEYDADGNGKSPGIKFVKLRREEHTTSNMTQMEMEKIEERGTHDFEYAADGSEIEERDFLYDANGDEIDEDNNLVHKREPKKKAKKAKKAKRDSFEYDAEGNEILDDEEVEKRDSFEYDAAGNEIEDDEQTDSFEYDAAGNEIEDDQEVEKRDPKKKKAKKAKA</sequence>
<dbReference type="RefSeq" id="XP_018075301.1">
    <property type="nucleotide sequence ID" value="XM_018219407.1"/>
</dbReference>
<feature type="compositionally biased region" description="Basic residues" evidence="1">
    <location>
        <begin position="206"/>
        <end position="216"/>
    </location>
</feature>
<dbReference type="Gene3D" id="2.180.10.10">
    <property type="entry name" value="RHS repeat-associated core"/>
    <property type="match status" value="1"/>
</dbReference>
<protein>
    <submittedName>
        <fullName evidence="3">Uncharacterized protein</fullName>
    </submittedName>
</protein>
<feature type="compositionally biased region" description="Basic residues" evidence="1">
    <location>
        <begin position="130"/>
        <end position="143"/>
    </location>
</feature>
<keyword evidence="2" id="KW-0732">Signal</keyword>
<keyword evidence="4" id="KW-1185">Reference proteome</keyword>